<reference evidence="4" key="1">
    <citation type="journal article" date="2013" name="New Phytol.">
        <title>Comparative genomic and transcriptomic analyses reveal the hemibiotrophic stage shift of Colletotrichum fungi.</title>
        <authorList>
            <person name="Gan P."/>
            <person name="Ikeda K."/>
            <person name="Irieda H."/>
            <person name="Narusaka M."/>
            <person name="O'Connell R.J."/>
            <person name="Narusaka Y."/>
            <person name="Takano Y."/>
            <person name="Kubo Y."/>
            <person name="Shirasu K."/>
        </authorList>
    </citation>
    <scope>NUCLEOTIDE SEQUENCE [LARGE SCALE GENOMIC DNA]</scope>
    <source>
        <strain evidence="4">104-T / ATCC 96160 / CBS 514.97 / LARS 414 / MAFF 240422</strain>
    </source>
</reference>
<sequence>MYLSKQIMSVFTILLAMSIGAQAKCSIFGPGRPGFSGANGGSCTDPGLKNCGRIADISHRHRIKAGSPQAEKSAGAVGKSFGRPESPSR</sequence>
<keyword evidence="4" id="KW-1185">Reference proteome</keyword>
<name>A0A484FBM1_COLOR</name>
<reference evidence="4" key="2">
    <citation type="journal article" date="2019" name="Mol. Plant Microbe Interact.">
        <title>Genome sequence resources for four phytopathogenic fungi from the Colletotrichum orbiculare species complex.</title>
        <authorList>
            <person name="Gan P."/>
            <person name="Tsushima A."/>
            <person name="Narusaka M."/>
            <person name="Narusaka Y."/>
            <person name="Takano Y."/>
            <person name="Kubo Y."/>
            <person name="Shirasu K."/>
        </authorList>
    </citation>
    <scope>GENOME REANNOTATION</scope>
    <source>
        <strain evidence="4">104-T / ATCC 96160 / CBS 514.97 / LARS 414 / MAFF 240422</strain>
    </source>
</reference>
<organism evidence="3 4">
    <name type="scientific">Colletotrichum orbiculare (strain 104-T / ATCC 96160 / CBS 514.97 / LARS 414 / MAFF 240422)</name>
    <name type="common">Cucumber anthracnose fungus</name>
    <name type="synonym">Colletotrichum lagenarium</name>
    <dbReference type="NCBI Taxonomy" id="1213857"/>
    <lineage>
        <taxon>Eukaryota</taxon>
        <taxon>Fungi</taxon>
        <taxon>Dikarya</taxon>
        <taxon>Ascomycota</taxon>
        <taxon>Pezizomycotina</taxon>
        <taxon>Sordariomycetes</taxon>
        <taxon>Hypocreomycetidae</taxon>
        <taxon>Glomerellales</taxon>
        <taxon>Glomerellaceae</taxon>
        <taxon>Colletotrichum</taxon>
        <taxon>Colletotrichum orbiculare species complex</taxon>
    </lineage>
</organism>
<accession>A0A484FBM1</accession>
<protein>
    <submittedName>
        <fullName evidence="3">Uncharacterized protein</fullName>
    </submittedName>
</protein>
<feature type="chain" id="PRO_5019745243" evidence="2">
    <location>
        <begin position="24"/>
        <end position="89"/>
    </location>
</feature>
<evidence type="ECO:0000313" key="4">
    <source>
        <dbReference type="Proteomes" id="UP000014480"/>
    </source>
</evidence>
<feature type="region of interest" description="Disordered" evidence="1">
    <location>
        <begin position="62"/>
        <end position="89"/>
    </location>
</feature>
<keyword evidence="2" id="KW-0732">Signal</keyword>
<proteinExistence type="predicted"/>
<feature type="signal peptide" evidence="2">
    <location>
        <begin position="1"/>
        <end position="23"/>
    </location>
</feature>
<evidence type="ECO:0000256" key="2">
    <source>
        <dbReference type="SAM" id="SignalP"/>
    </source>
</evidence>
<comment type="caution">
    <text evidence="3">The sequence shown here is derived from an EMBL/GenBank/DDBJ whole genome shotgun (WGS) entry which is preliminary data.</text>
</comment>
<gene>
    <name evidence="3" type="ORF">Cob_v011407</name>
</gene>
<dbReference type="AlphaFoldDB" id="A0A484FBM1"/>
<evidence type="ECO:0000256" key="1">
    <source>
        <dbReference type="SAM" id="MobiDB-lite"/>
    </source>
</evidence>
<dbReference type="EMBL" id="AMCV02000039">
    <property type="protein sequence ID" value="TDZ15730.1"/>
    <property type="molecule type" value="Genomic_DNA"/>
</dbReference>
<dbReference type="Proteomes" id="UP000014480">
    <property type="component" value="Unassembled WGS sequence"/>
</dbReference>
<evidence type="ECO:0000313" key="3">
    <source>
        <dbReference type="EMBL" id="TDZ15730.1"/>
    </source>
</evidence>